<evidence type="ECO:0000313" key="1">
    <source>
        <dbReference type="EMBL" id="WQJ51232.1"/>
    </source>
</evidence>
<protein>
    <submittedName>
        <fullName evidence="1">Uncharacterized protein</fullName>
    </submittedName>
</protein>
<keyword evidence="2" id="KW-1185">Reference proteome</keyword>
<evidence type="ECO:0000313" key="2">
    <source>
        <dbReference type="Proteomes" id="UP001348805"/>
    </source>
</evidence>
<accession>A0ABZ0Z0W8</accession>
<dbReference type="EMBL" id="OR769219">
    <property type="protein sequence ID" value="WQJ51232.1"/>
    <property type="molecule type" value="Genomic_DNA"/>
</dbReference>
<proteinExistence type="predicted"/>
<organism evidence="1 2">
    <name type="scientific">phage Lak_Megaphage_RVC_AP3_GC26</name>
    <dbReference type="NCBI Taxonomy" id="3109225"/>
    <lineage>
        <taxon>Viruses</taxon>
        <taxon>Duplodnaviria</taxon>
        <taxon>Heunggongvirae</taxon>
        <taxon>Uroviricota</taxon>
        <taxon>Caudoviricetes</taxon>
        <taxon>Caudoviricetes code 15 clade</taxon>
    </lineage>
</organism>
<dbReference type="Proteomes" id="UP001348805">
    <property type="component" value="Segment"/>
</dbReference>
<name>A0ABZ0Z0W8_9CAUD</name>
<sequence>MIKFKEKKKDRISVIENSIDNILDTLKNLTDTQEDIIKNYEYLRNKFNMHKHRIYTRYSTGSPIL</sequence>
<reference evidence="1 2" key="1">
    <citation type="submission" date="2023-11" db="EMBL/GenBank/DDBJ databases">
        <authorList>
            <person name="Cook R."/>
            <person name="Crisci M."/>
            <person name="Pye H."/>
            <person name="Adriaenssens E."/>
            <person name="Santini J."/>
        </authorList>
    </citation>
    <scope>NUCLEOTIDE SEQUENCE [LARGE SCALE GENOMIC DNA]</scope>
    <source>
        <strain evidence="1">Lak_Megaphage_RVC_AP3_GC26</strain>
    </source>
</reference>